<dbReference type="Proteomes" id="UP001500665">
    <property type="component" value="Unassembled WGS sequence"/>
</dbReference>
<feature type="transmembrane region" description="Helical" evidence="8">
    <location>
        <begin position="174"/>
        <end position="194"/>
    </location>
</feature>
<dbReference type="NCBIfam" id="TIGR00688">
    <property type="entry name" value="rarD"/>
    <property type="match status" value="1"/>
</dbReference>
<feature type="transmembrane region" description="Helical" evidence="8">
    <location>
        <begin position="7"/>
        <end position="24"/>
    </location>
</feature>
<organism evidence="10 11">
    <name type="scientific">Actinocorallia libanotica</name>
    <dbReference type="NCBI Taxonomy" id="46162"/>
    <lineage>
        <taxon>Bacteria</taxon>
        <taxon>Bacillati</taxon>
        <taxon>Actinomycetota</taxon>
        <taxon>Actinomycetes</taxon>
        <taxon>Streptosporangiales</taxon>
        <taxon>Thermomonosporaceae</taxon>
        <taxon>Actinocorallia</taxon>
    </lineage>
</organism>
<feature type="transmembrane region" description="Helical" evidence="8">
    <location>
        <begin position="123"/>
        <end position="140"/>
    </location>
</feature>
<proteinExistence type="inferred from homology"/>
<accession>A0ABP4C6V1</accession>
<feature type="domain" description="EamA" evidence="9">
    <location>
        <begin position="5"/>
        <end position="139"/>
    </location>
</feature>
<feature type="transmembrane region" description="Helical" evidence="8">
    <location>
        <begin position="68"/>
        <end position="87"/>
    </location>
</feature>
<evidence type="ECO:0000256" key="2">
    <source>
        <dbReference type="ARBA" id="ARBA00007362"/>
    </source>
</evidence>
<feature type="transmembrane region" description="Helical" evidence="8">
    <location>
        <begin position="239"/>
        <end position="259"/>
    </location>
</feature>
<evidence type="ECO:0000256" key="3">
    <source>
        <dbReference type="ARBA" id="ARBA00022448"/>
    </source>
</evidence>
<keyword evidence="7 8" id="KW-0472">Membrane</keyword>
<sequence length="299" mass="32423">MESRKGLVYGFTAYALWGLFPLYFPLLKPAGAVEILAHRVVWTLAAVGLLLAAARNWAWLRRMTRRQWLLLAVAAVVIAVNWVTYIIAVNSGHTIEASLGYFINPLITVLMGVLLLHERLRPWQWAALGVGAAAVAVLTADYGRPPWIALVLALTFGTYGLMKKRAAMPSAESMGIEAAVLVLPALGLVVWTQVQGTAAFGHAGTGHVLLIMLLGVVTAVPLMLFNAAAQRLPLTTLGLLQYVAPVLQFLVGLLIQHEAMPPSRWMGFTLVWVALSVLTWDALRATRKMRTGEAVTTAA</sequence>
<protein>
    <submittedName>
        <fullName evidence="10">EamA family transporter RarD</fullName>
    </submittedName>
</protein>
<evidence type="ECO:0000313" key="11">
    <source>
        <dbReference type="Proteomes" id="UP001500665"/>
    </source>
</evidence>
<evidence type="ECO:0000256" key="1">
    <source>
        <dbReference type="ARBA" id="ARBA00004651"/>
    </source>
</evidence>
<evidence type="ECO:0000256" key="5">
    <source>
        <dbReference type="ARBA" id="ARBA00022692"/>
    </source>
</evidence>
<evidence type="ECO:0000256" key="6">
    <source>
        <dbReference type="ARBA" id="ARBA00022989"/>
    </source>
</evidence>
<evidence type="ECO:0000259" key="9">
    <source>
        <dbReference type="Pfam" id="PF00892"/>
    </source>
</evidence>
<evidence type="ECO:0000256" key="4">
    <source>
        <dbReference type="ARBA" id="ARBA00022475"/>
    </source>
</evidence>
<dbReference type="InterPro" id="IPR037185">
    <property type="entry name" value="EmrE-like"/>
</dbReference>
<dbReference type="Gene3D" id="1.10.3730.20">
    <property type="match status" value="1"/>
</dbReference>
<evidence type="ECO:0000313" key="10">
    <source>
        <dbReference type="EMBL" id="GAA0961593.1"/>
    </source>
</evidence>
<comment type="caution">
    <text evidence="10">The sequence shown here is derived from an EMBL/GenBank/DDBJ whole genome shotgun (WGS) entry which is preliminary data.</text>
</comment>
<keyword evidence="5 8" id="KW-0812">Transmembrane</keyword>
<dbReference type="RefSeq" id="WP_344243818.1">
    <property type="nucleotide sequence ID" value="NZ_BAAAHH010000026.1"/>
</dbReference>
<dbReference type="SUPFAM" id="SSF103481">
    <property type="entry name" value="Multidrug resistance efflux transporter EmrE"/>
    <property type="match status" value="2"/>
</dbReference>
<feature type="domain" description="EamA" evidence="9">
    <location>
        <begin position="148"/>
        <end position="279"/>
    </location>
</feature>
<feature type="transmembrane region" description="Helical" evidence="8">
    <location>
        <begin position="146"/>
        <end position="162"/>
    </location>
</feature>
<comment type="similarity">
    <text evidence="2">Belongs to the EamA transporter family.</text>
</comment>
<dbReference type="EMBL" id="BAAAHH010000026">
    <property type="protein sequence ID" value="GAA0961593.1"/>
    <property type="molecule type" value="Genomic_DNA"/>
</dbReference>
<gene>
    <name evidence="10" type="primary">rarD</name>
    <name evidence="10" type="ORF">GCM10009550_54380</name>
</gene>
<reference evidence="11" key="1">
    <citation type="journal article" date="2019" name="Int. J. Syst. Evol. Microbiol.">
        <title>The Global Catalogue of Microorganisms (GCM) 10K type strain sequencing project: providing services to taxonomists for standard genome sequencing and annotation.</title>
        <authorList>
            <consortium name="The Broad Institute Genomics Platform"/>
            <consortium name="The Broad Institute Genome Sequencing Center for Infectious Disease"/>
            <person name="Wu L."/>
            <person name="Ma J."/>
        </authorList>
    </citation>
    <scope>NUCLEOTIDE SEQUENCE [LARGE SCALE GENOMIC DNA]</scope>
    <source>
        <strain evidence="11">JCM 10696</strain>
    </source>
</reference>
<evidence type="ECO:0000256" key="8">
    <source>
        <dbReference type="SAM" id="Phobius"/>
    </source>
</evidence>
<feature type="transmembrane region" description="Helical" evidence="8">
    <location>
        <begin position="36"/>
        <end position="56"/>
    </location>
</feature>
<feature type="transmembrane region" description="Helical" evidence="8">
    <location>
        <begin position="206"/>
        <end position="227"/>
    </location>
</feature>
<dbReference type="PANTHER" id="PTHR22911:SF137">
    <property type="entry name" value="SOLUTE CARRIER FAMILY 35 MEMBER G2-RELATED"/>
    <property type="match status" value="1"/>
</dbReference>
<keyword evidence="11" id="KW-1185">Reference proteome</keyword>
<dbReference type="PANTHER" id="PTHR22911">
    <property type="entry name" value="ACYL-MALONYL CONDENSING ENZYME-RELATED"/>
    <property type="match status" value="1"/>
</dbReference>
<feature type="transmembrane region" description="Helical" evidence="8">
    <location>
        <begin position="99"/>
        <end position="116"/>
    </location>
</feature>
<keyword evidence="4" id="KW-1003">Cell membrane</keyword>
<keyword evidence="3" id="KW-0813">Transport</keyword>
<feature type="transmembrane region" description="Helical" evidence="8">
    <location>
        <begin position="265"/>
        <end position="283"/>
    </location>
</feature>
<keyword evidence="6 8" id="KW-1133">Transmembrane helix</keyword>
<dbReference type="InterPro" id="IPR000620">
    <property type="entry name" value="EamA_dom"/>
</dbReference>
<dbReference type="InterPro" id="IPR004626">
    <property type="entry name" value="RarD"/>
</dbReference>
<comment type="subcellular location">
    <subcellularLocation>
        <location evidence="1">Cell membrane</location>
        <topology evidence="1">Multi-pass membrane protein</topology>
    </subcellularLocation>
</comment>
<evidence type="ECO:0000256" key="7">
    <source>
        <dbReference type="ARBA" id="ARBA00023136"/>
    </source>
</evidence>
<name>A0ABP4C6V1_9ACTN</name>
<dbReference type="Pfam" id="PF00892">
    <property type="entry name" value="EamA"/>
    <property type="match status" value="2"/>
</dbReference>